<evidence type="ECO:0000313" key="1">
    <source>
        <dbReference type="EMBL" id="KAK2096258.1"/>
    </source>
</evidence>
<reference evidence="1 2" key="1">
    <citation type="submission" date="2023-05" db="EMBL/GenBank/DDBJ databases">
        <title>B98-5 Cell Line De Novo Hybrid Assembly: An Optical Mapping Approach.</title>
        <authorList>
            <person name="Kananen K."/>
            <person name="Auerbach J.A."/>
            <person name="Kautto E."/>
            <person name="Blachly J.S."/>
        </authorList>
    </citation>
    <scope>NUCLEOTIDE SEQUENCE [LARGE SCALE GENOMIC DNA]</scope>
    <source>
        <strain evidence="1">B95-8</strain>
        <tissue evidence="1">Cell line</tissue>
    </source>
</reference>
<dbReference type="Proteomes" id="UP001266305">
    <property type="component" value="Unassembled WGS sequence"/>
</dbReference>
<gene>
    <name evidence="1" type="ORF">P7K49_025292</name>
</gene>
<evidence type="ECO:0000313" key="2">
    <source>
        <dbReference type="Proteomes" id="UP001266305"/>
    </source>
</evidence>
<dbReference type="EMBL" id="JASSZA010000012">
    <property type="protein sequence ID" value="KAK2096258.1"/>
    <property type="molecule type" value="Genomic_DNA"/>
</dbReference>
<organism evidence="1 2">
    <name type="scientific">Saguinus oedipus</name>
    <name type="common">Cotton-top tamarin</name>
    <name type="synonym">Oedipomidas oedipus</name>
    <dbReference type="NCBI Taxonomy" id="9490"/>
    <lineage>
        <taxon>Eukaryota</taxon>
        <taxon>Metazoa</taxon>
        <taxon>Chordata</taxon>
        <taxon>Craniata</taxon>
        <taxon>Vertebrata</taxon>
        <taxon>Euteleostomi</taxon>
        <taxon>Mammalia</taxon>
        <taxon>Eutheria</taxon>
        <taxon>Euarchontoglires</taxon>
        <taxon>Primates</taxon>
        <taxon>Haplorrhini</taxon>
        <taxon>Platyrrhini</taxon>
        <taxon>Cebidae</taxon>
        <taxon>Callitrichinae</taxon>
        <taxon>Saguinus</taxon>
    </lineage>
</organism>
<keyword evidence="2" id="KW-1185">Reference proteome</keyword>
<protein>
    <submittedName>
        <fullName evidence="1">Uncharacterized protein</fullName>
    </submittedName>
</protein>
<sequence>MTKETTNPQSMEENSCKCGYGPVKSLSTESVDVRIRVRSLSTRKSSRELQLHQLSHDIISLCRGLADMVFAQRLKH</sequence>
<name>A0ABQ9UGR9_SAGOE</name>
<accession>A0ABQ9UGR9</accession>
<proteinExistence type="predicted"/>
<comment type="caution">
    <text evidence="1">The sequence shown here is derived from an EMBL/GenBank/DDBJ whole genome shotgun (WGS) entry which is preliminary data.</text>
</comment>